<feature type="region of interest" description="Disordered" evidence="1">
    <location>
        <begin position="1"/>
        <end position="32"/>
    </location>
</feature>
<comment type="caution">
    <text evidence="2">The sequence shown here is derived from an EMBL/GenBank/DDBJ whole genome shotgun (WGS) entry which is preliminary data.</text>
</comment>
<proteinExistence type="predicted"/>
<accession>A0A8H4VKB4</accession>
<dbReference type="EMBL" id="JAACJL010000046">
    <property type="protein sequence ID" value="KAF4613018.1"/>
    <property type="molecule type" value="Genomic_DNA"/>
</dbReference>
<gene>
    <name evidence="2" type="ORF">D9613_011089</name>
</gene>
<dbReference type="AlphaFoldDB" id="A0A8H4VKB4"/>
<feature type="region of interest" description="Disordered" evidence="1">
    <location>
        <begin position="82"/>
        <end position="110"/>
    </location>
</feature>
<evidence type="ECO:0000313" key="2">
    <source>
        <dbReference type="EMBL" id="KAF4613018.1"/>
    </source>
</evidence>
<name>A0A8H4VKB4_9AGAR</name>
<protein>
    <submittedName>
        <fullName evidence="2">Uncharacterized protein</fullName>
    </submittedName>
</protein>
<evidence type="ECO:0000256" key="1">
    <source>
        <dbReference type="SAM" id="MobiDB-lite"/>
    </source>
</evidence>
<organism evidence="2 3">
    <name type="scientific">Agrocybe pediades</name>
    <dbReference type="NCBI Taxonomy" id="84607"/>
    <lineage>
        <taxon>Eukaryota</taxon>
        <taxon>Fungi</taxon>
        <taxon>Dikarya</taxon>
        <taxon>Basidiomycota</taxon>
        <taxon>Agaricomycotina</taxon>
        <taxon>Agaricomycetes</taxon>
        <taxon>Agaricomycetidae</taxon>
        <taxon>Agaricales</taxon>
        <taxon>Agaricineae</taxon>
        <taxon>Strophariaceae</taxon>
        <taxon>Agrocybe</taxon>
    </lineage>
</organism>
<dbReference type="Proteomes" id="UP000521872">
    <property type="component" value="Unassembled WGS sequence"/>
</dbReference>
<sequence length="110" mass="11483">MSPITEADHSLWAGWTGSGCSGAGRPSGGLVGNLRESSQVPISSSLSDFAATLARLYPRHFPTEHPPIPILTDYSSTSAADGSWEAGWNDVGGERELGQGGRQSINGGER</sequence>
<evidence type="ECO:0000313" key="3">
    <source>
        <dbReference type="Proteomes" id="UP000521872"/>
    </source>
</evidence>
<keyword evidence="3" id="KW-1185">Reference proteome</keyword>
<feature type="compositionally biased region" description="Gly residues" evidence="1">
    <location>
        <begin position="16"/>
        <end position="31"/>
    </location>
</feature>
<reference evidence="2 3" key="1">
    <citation type="submission" date="2019-12" db="EMBL/GenBank/DDBJ databases">
        <authorList>
            <person name="Floudas D."/>
            <person name="Bentzer J."/>
            <person name="Ahren D."/>
            <person name="Johansson T."/>
            <person name="Persson P."/>
            <person name="Tunlid A."/>
        </authorList>
    </citation>
    <scope>NUCLEOTIDE SEQUENCE [LARGE SCALE GENOMIC DNA]</scope>
    <source>
        <strain evidence="2 3">CBS 102.39</strain>
    </source>
</reference>